<sequence>MAEQTDERTAFVVPSETFSQIVVSGLGTPLDAELSRPAGMRLWQERLGAIDMMLERSGAALFTFDLEEDTFYFLKVKQDGQQVERRIRNFSAILDMAVHGSDPEGVRFAEAIREAIRRPMDGVVEFYGSVFSEDPHWNRLTYKSVPAADGIVSSIIGYSFATDDVSEWCVQGAAGGRCGGRSIEAIASGAKLEAEVNRQIHQLPQGDKGTLFLIELTNLEEHITAHPEINVAGYAHALSDMILSDFRGSDLLGQVREDRFVLFICGHTPLDIIERRAQRVIELVHKVSMKGFEDISVSVGVAATGAPKLHYQMLLTQAESALRNAKAHGKNNYRVYFEEEKL</sequence>
<reference evidence="2 3" key="1">
    <citation type="submission" date="2020-04" db="EMBL/GenBank/DDBJ databases">
        <authorList>
            <person name="Hitch T.C.A."/>
            <person name="Wylensek D."/>
            <person name="Clavel T."/>
        </authorList>
    </citation>
    <scope>NUCLEOTIDE SEQUENCE [LARGE SCALE GENOMIC DNA]</scope>
    <source>
        <strain evidence="2 3">PG-130-P53-12</strain>
    </source>
</reference>
<feature type="domain" description="GGDEF" evidence="1">
    <location>
        <begin position="207"/>
        <end position="338"/>
    </location>
</feature>
<dbReference type="SMART" id="SM00267">
    <property type="entry name" value="GGDEF"/>
    <property type="match status" value="1"/>
</dbReference>
<dbReference type="InterPro" id="IPR043128">
    <property type="entry name" value="Rev_trsase/Diguanyl_cyclase"/>
</dbReference>
<keyword evidence="3" id="KW-1185">Reference proteome</keyword>
<dbReference type="Proteomes" id="UP000543804">
    <property type="component" value="Unassembled WGS sequence"/>
</dbReference>
<dbReference type="SUPFAM" id="SSF55073">
    <property type="entry name" value="Nucleotide cyclase"/>
    <property type="match status" value="1"/>
</dbReference>
<dbReference type="RefSeq" id="WP_170077865.1">
    <property type="nucleotide sequence ID" value="NZ_JABAFA010000038.1"/>
</dbReference>
<dbReference type="PROSITE" id="PS50887">
    <property type="entry name" value="GGDEF"/>
    <property type="match status" value="1"/>
</dbReference>
<dbReference type="AlphaFoldDB" id="A0A848B5Z3"/>
<comment type="caution">
    <text evidence="2">The sequence shown here is derived from an EMBL/GenBank/DDBJ whole genome shotgun (WGS) entry which is preliminary data.</text>
</comment>
<evidence type="ECO:0000313" key="2">
    <source>
        <dbReference type="EMBL" id="NMD99580.1"/>
    </source>
</evidence>
<dbReference type="EMBL" id="JABAFA010000038">
    <property type="protein sequence ID" value="NMD99580.1"/>
    <property type="molecule type" value="Genomic_DNA"/>
</dbReference>
<dbReference type="InterPro" id="IPR029787">
    <property type="entry name" value="Nucleotide_cyclase"/>
</dbReference>
<evidence type="ECO:0000313" key="3">
    <source>
        <dbReference type="Proteomes" id="UP000543804"/>
    </source>
</evidence>
<dbReference type="InterPro" id="IPR000160">
    <property type="entry name" value="GGDEF_dom"/>
</dbReference>
<name>A0A848B5Z3_9FIRM</name>
<organism evidence="2 3">
    <name type="scientific">Selenomonas bovis</name>
    <dbReference type="NCBI Taxonomy" id="416586"/>
    <lineage>
        <taxon>Bacteria</taxon>
        <taxon>Bacillati</taxon>
        <taxon>Bacillota</taxon>
        <taxon>Negativicutes</taxon>
        <taxon>Selenomonadales</taxon>
        <taxon>Selenomonadaceae</taxon>
        <taxon>Selenomonas</taxon>
    </lineage>
</organism>
<evidence type="ECO:0000259" key="1">
    <source>
        <dbReference type="PROSITE" id="PS50887"/>
    </source>
</evidence>
<proteinExistence type="predicted"/>
<gene>
    <name evidence="2" type="ORF">HF878_08905</name>
</gene>
<dbReference type="Gene3D" id="3.30.70.270">
    <property type="match status" value="1"/>
</dbReference>
<dbReference type="Pfam" id="PF00990">
    <property type="entry name" value="GGDEF"/>
    <property type="match status" value="1"/>
</dbReference>
<accession>A0A848B5Z3</accession>
<protein>
    <submittedName>
        <fullName evidence="2">Diguanylate cyclase</fullName>
    </submittedName>
</protein>